<name>A0A0E9QJ27_ANGAN</name>
<dbReference type="EMBL" id="GBXM01092065">
    <property type="protein sequence ID" value="JAH16512.1"/>
    <property type="molecule type" value="Transcribed_RNA"/>
</dbReference>
<reference evidence="1" key="1">
    <citation type="submission" date="2014-11" db="EMBL/GenBank/DDBJ databases">
        <authorList>
            <person name="Amaro Gonzalez C."/>
        </authorList>
    </citation>
    <scope>NUCLEOTIDE SEQUENCE</scope>
</reference>
<organism evidence="1">
    <name type="scientific">Anguilla anguilla</name>
    <name type="common">European freshwater eel</name>
    <name type="synonym">Muraena anguilla</name>
    <dbReference type="NCBI Taxonomy" id="7936"/>
    <lineage>
        <taxon>Eukaryota</taxon>
        <taxon>Metazoa</taxon>
        <taxon>Chordata</taxon>
        <taxon>Craniata</taxon>
        <taxon>Vertebrata</taxon>
        <taxon>Euteleostomi</taxon>
        <taxon>Actinopterygii</taxon>
        <taxon>Neopterygii</taxon>
        <taxon>Teleostei</taxon>
        <taxon>Anguilliformes</taxon>
        <taxon>Anguillidae</taxon>
        <taxon>Anguilla</taxon>
    </lineage>
</organism>
<evidence type="ECO:0000313" key="1">
    <source>
        <dbReference type="EMBL" id="JAH16512.1"/>
    </source>
</evidence>
<proteinExistence type="predicted"/>
<dbReference type="AlphaFoldDB" id="A0A0E9QJ27"/>
<sequence length="47" mass="5347">MTLLPLKGDRLWRRSLGVPPHCPVTAFYPWLCCRGQHARADGCLRPT</sequence>
<reference evidence="1" key="2">
    <citation type="journal article" date="2015" name="Fish Shellfish Immunol.">
        <title>Early steps in the European eel (Anguilla anguilla)-Vibrio vulnificus interaction in the gills: Role of the RtxA13 toxin.</title>
        <authorList>
            <person name="Callol A."/>
            <person name="Pajuelo D."/>
            <person name="Ebbesson L."/>
            <person name="Teles M."/>
            <person name="MacKenzie S."/>
            <person name="Amaro C."/>
        </authorList>
    </citation>
    <scope>NUCLEOTIDE SEQUENCE</scope>
</reference>
<protein>
    <submittedName>
        <fullName evidence="1">Uncharacterized protein</fullName>
    </submittedName>
</protein>
<accession>A0A0E9QJ27</accession>